<protein>
    <submittedName>
        <fullName evidence="2">Uncharacterized protein</fullName>
    </submittedName>
</protein>
<reference evidence="2" key="1">
    <citation type="submission" date="2020-05" db="EMBL/GenBank/DDBJ databases">
        <title>WGS assembly of Panicum virgatum.</title>
        <authorList>
            <person name="Lovell J.T."/>
            <person name="Jenkins J."/>
            <person name="Shu S."/>
            <person name="Juenger T.E."/>
            <person name="Schmutz J."/>
        </authorList>
    </citation>
    <scope>NUCLEOTIDE SEQUENCE</scope>
    <source>
        <strain evidence="2">AP13</strain>
    </source>
</reference>
<feature type="compositionally biased region" description="Basic residues" evidence="1">
    <location>
        <begin position="23"/>
        <end position="32"/>
    </location>
</feature>
<evidence type="ECO:0000313" key="3">
    <source>
        <dbReference type="Proteomes" id="UP000823388"/>
    </source>
</evidence>
<feature type="compositionally biased region" description="Polar residues" evidence="1">
    <location>
        <begin position="1"/>
        <end position="11"/>
    </location>
</feature>
<feature type="region of interest" description="Disordered" evidence="1">
    <location>
        <begin position="1"/>
        <end position="32"/>
    </location>
</feature>
<dbReference type="EMBL" id="CM029043">
    <property type="protein sequence ID" value="KAG2609641.1"/>
    <property type="molecule type" value="Genomic_DNA"/>
</dbReference>
<organism evidence="2 3">
    <name type="scientific">Panicum virgatum</name>
    <name type="common">Blackwell switchgrass</name>
    <dbReference type="NCBI Taxonomy" id="38727"/>
    <lineage>
        <taxon>Eukaryota</taxon>
        <taxon>Viridiplantae</taxon>
        <taxon>Streptophyta</taxon>
        <taxon>Embryophyta</taxon>
        <taxon>Tracheophyta</taxon>
        <taxon>Spermatophyta</taxon>
        <taxon>Magnoliopsida</taxon>
        <taxon>Liliopsida</taxon>
        <taxon>Poales</taxon>
        <taxon>Poaceae</taxon>
        <taxon>PACMAD clade</taxon>
        <taxon>Panicoideae</taxon>
        <taxon>Panicodae</taxon>
        <taxon>Paniceae</taxon>
        <taxon>Panicinae</taxon>
        <taxon>Panicum</taxon>
        <taxon>Panicum sect. Hiantes</taxon>
    </lineage>
</organism>
<gene>
    <name evidence="2" type="ORF">PVAP13_4KG064333</name>
</gene>
<evidence type="ECO:0000313" key="2">
    <source>
        <dbReference type="EMBL" id="KAG2609641.1"/>
    </source>
</evidence>
<dbReference type="AlphaFoldDB" id="A0A8T0TD95"/>
<keyword evidence="3" id="KW-1185">Reference proteome</keyword>
<proteinExistence type="predicted"/>
<sequence length="32" mass="3513">MLELQNSSKSHGNYAPICDIPPVKKKSIKGTQ</sequence>
<name>A0A8T0TD95_PANVG</name>
<accession>A0A8T0TD95</accession>
<comment type="caution">
    <text evidence="2">The sequence shown here is derived from an EMBL/GenBank/DDBJ whole genome shotgun (WGS) entry which is preliminary data.</text>
</comment>
<dbReference type="Proteomes" id="UP000823388">
    <property type="component" value="Chromosome 4K"/>
</dbReference>
<evidence type="ECO:0000256" key="1">
    <source>
        <dbReference type="SAM" id="MobiDB-lite"/>
    </source>
</evidence>